<dbReference type="NCBIfam" id="TIGR00486">
    <property type="entry name" value="YbgI_SA1388"/>
    <property type="match status" value="1"/>
</dbReference>
<gene>
    <name evidence="6" type="ORF">ACFO7V_04360</name>
</gene>
<dbReference type="PANTHER" id="PTHR13799:SF14">
    <property type="entry name" value="GTP CYCLOHYDROLASE 1 TYPE 2 HOMOLOG"/>
    <property type="match status" value="1"/>
</dbReference>
<comment type="similarity">
    <text evidence="1">Belongs to the GTP cyclohydrolase I type 2/NIF3 family.</text>
</comment>
<evidence type="ECO:0000313" key="7">
    <source>
        <dbReference type="Proteomes" id="UP001595884"/>
    </source>
</evidence>
<dbReference type="Pfam" id="PF01784">
    <property type="entry name" value="DUF34_NIF3"/>
    <property type="match status" value="1"/>
</dbReference>
<comment type="caution">
    <text evidence="6">The sequence shown here is derived from an EMBL/GenBank/DDBJ whole genome shotgun (WGS) entry which is preliminary data.</text>
</comment>
<evidence type="ECO:0000256" key="2">
    <source>
        <dbReference type="ARBA" id="ARBA00011643"/>
    </source>
</evidence>
<dbReference type="Proteomes" id="UP001595884">
    <property type="component" value="Unassembled WGS sequence"/>
</dbReference>
<keyword evidence="7" id="KW-1185">Reference proteome</keyword>
<proteinExistence type="inferred from homology"/>
<dbReference type="EMBL" id="JBHSHE010000016">
    <property type="protein sequence ID" value="MFC4715374.1"/>
    <property type="molecule type" value="Genomic_DNA"/>
</dbReference>
<protein>
    <recommendedName>
        <fullName evidence="3">GTP cyclohydrolase 1 type 2 homolog</fullName>
    </recommendedName>
</protein>
<dbReference type="RefSeq" id="WP_240520425.1">
    <property type="nucleotide sequence ID" value="NZ_BAAAVQ010000029.1"/>
</dbReference>
<dbReference type="PANTHER" id="PTHR13799">
    <property type="entry name" value="NGG1 INTERACTING FACTOR 3"/>
    <property type="match status" value="1"/>
</dbReference>
<evidence type="ECO:0000256" key="5">
    <source>
        <dbReference type="SAM" id="MobiDB-lite"/>
    </source>
</evidence>
<evidence type="ECO:0000256" key="3">
    <source>
        <dbReference type="ARBA" id="ARBA00022112"/>
    </source>
</evidence>
<organism evidence="6 7">
    <name type="scientific">Glutamicibacter bergerei</name>
    <dbReference type="NCBI Taxonomy" id="256702"/>
    <lineage>
        <taxon>Bacteria</taxon>
        <taxon>Bacillati</taxon>
        <taxon>Actinomycetota</taxon>
        <taxon>Actinomycetes</taxon>
        <taxon>Micrococcales</taxon>
        <taxon>Micrococcaceae</taxon>
        <taxon>Glutamicibacter</taxon>
    </lineage>
</organism>
<feature type="region of interest" description="Disordered" evidence="5">
    <location>
        <begin position="1"/>
        <end position="39"/>
    </location>
</feature>
<feature type="compositionally biased region" description="Low complexity" evidence="5">
    <location>
        <begin position="28"/>
        <end position="39"/>
    </location>
</feature>
<comment type="subunit">
    <text evidence="2">Homohexamer.</text>
</comment>
<evidence type="ECO:0000256" key="4">
    <source>
        <dbReference type="ARBA" id="ARBA00022723"/>
    </source>
</evidence>
<dbReference type="SUPFAM" id="SSF102705">
    <property type="entry name" value="NIF3 (NGG1p interacting factor 3)-like"/>
    <property type="match status" value="1"/>
</dbReference>
<sequence>MQSKANTPQNPAAKTPAGQSANLSTVNGEATEGTETEASASLTTLGAVLEAVEELWPESLAEDWDAVGLVTGRITAPVKKIVMAVDPTLEVINDAITRGADLLITHHPLLLRGVTQVAGTSFKGEAIHRLIESGTALLTAHTNADNAIGGVNDALADAFGLKDCVPLVESKDGLPEEGLGRVGFLDKPMKLEDFAERVFTVLPAVAGGVRVAGDRLGIVRKIALCGGAGDSLFDAVRAHKADVYVTADLRHHPASEAREAAEGGHPFLIDVSHFASEWVWLSAGARALENVLQDLGHEVQIEVSQVNSDPWDFVLTP</sequence>
<dbReference type="Gene3D" id="3.40.1390.30">
    <property type="entry name" value="NIF3 (NGG1p interacting factor 3)-like"/>
    <property type="match status" value="2"/>
</dbReference>
<dbReference type="InterPro" id="IPR036069">
    <property type="entry name" value="DUF34/NIF3_sf"/>
</dbReference>
<name>A0ABV9MK03_9MICC</name>
<feature type="compositionally biased region" description="Polar residues" evidence="5">
    <location>
        <begin position="1"/>
        <end position="27"/>
    </location>
</feature>
<accession>A0ABV9MK03</accession>
<reference evidence="7" key="1">
    <citation type="journal article" date="2019" name="Int. J. Syst. Evol. Microbiol.">
        <title>The Global Catalogue of Microorganisms (GCM) 10K type strain sequencing project: providing services to taxonomists for standard genome sequencing and annotation.</title>
        <authorList>
            <consortium name="The Broad Institute Genomics Platform"/>
            <consortium name="The Broad Institute Genome Sequencing Center for Infectious Disease"/>
            <person name="Wu L."/>
            <person name="Ma J."/>
        </authorList>
    </citation>
    <scope>NUCLEOTIDE SEQUENCE [LARGE SCALE GENOMIC DNA]</scope>
    <source>
        <strain evidence="7">CGMCC 1.12849</strain>
    </source>
</reference>
<evidence type="ECO:0000313" key="6">
    <source>
        <dbReference type="EMBL" id="MFC4715374.1"/>
    </source>
</evidence>
<dbReference type="InterPro" id="IPR002678">
    <property type="entry name" value="DUF34/NIF3"/>
</dbReference>
<keyword evidence="4" id="KW-0479">Metal-binding</keyword>
<evidence type="ECO:0000256" key="1">
    <source>
        <dbReference type="ARBA" id="ARBA00006964"/>
    </source>
</evidence>